<evidence type="ECO:0000313" key="3">
    <source>
        <dbReference type="Proteomes" id="UP001528850"/>
    </source>
</evidence>
<feature type="domain" description="Lysozyme inhibitor LprI-like N-terminal" evidence="1">
    <location>
        <begin position="51"/>
        <end position="131"/>
    </location>
</feature>
<dbReference type="InterPro" id="IPR009739">
    <property type="entry name" value="LprI-like_N"/>
</dbReference>
<dbReference type="Proteomes" id="UP001528850">
    <property type="component" value="Unassembled WGS sequence"/>
</dbReference>
<name>A0ABT6B9I1_9GAMM</name>
<organism evidence="2 3">
    <name type="scientific">Luteibacter sahnii</name>
    <dbReference type="NCBI Taxonomy" id="3021977"/>
    <lineage>
        <taxon>Bacteria</taxon>
        <taxon>Pseudomonadati</taxon>
        <taxon>Pseudomonadota</taxon>
        <taxon>Gammaproteobacteria</taxon>
        <taxon>Lysobacterales</taxon>
        <taxon>Rhodanobacteraceae</taxon>
        <taxon>Luteibacter</taxon>
    </lineage>
</organism>
<reference evidence="2 3" key="1">
    <citation type="journal article" date="2024" name="Curr. Microbiol.">
        <title>Luteibacter sahnii sp. nov., A Novel Yellow-Colored Xanthomonadin Pigment Producing Probiotic Bacterium from Healthy Rice Seed Microbiome.</title>
        <authorList>
            <person name="Jaiswal G."/>
            <person name="Rana R."/>
            <person name="Nayak P.K."/>
            <person name="Chouhan R."/>
            <person name="Gandhi S.G."/>
            <person name="Patel H.K."/>
            <person name="Patil P.B."/>
        </authorList>
    </citation>
    <scope>NUCLEOTIDE SEQUENCE [LARGE SCALE GENOMIC DNA]</scope>
    <source>
        <strain evidence="2 3">PPL201</strain>
    </source>
</reference>
<proteinExistence type="predicted"/>
<dbReference type="Pfam" id="PF07007">
    <property type="entry name" value="LprI"/>
    <property type="match status" value="2"/>
</dbReference>
<gene>
    <name evidence="2" type="ORF">P3W24_07125</name>
</gene>
<dbReference type="EMBL" id="JARJJS010000002">
    <property type="protein sequence ID" value="MDF4024729.1"/>
    <property type="molecule type" value="Genomic_DNA"/>
</dbReference>
<dbReference type="Gene3D" id="1.20.1270.180">
    <property type="match status" value="2"/>
</dbReference>
<evidence type="ECO:0000259" key="1">
    <source>
        <dbReference type="Pfam" id="PF07007"/>
    </source>
</evidence>
<protein>
    <submittedName>
        <fullName evidence="2">Lysozyme inhibitor LprI family protein</fullName>
    </submittedName>
</protein>
<keyword evidence="3" id="KW-1185">Reference proteome</keyword>
<accession>A0ABT6B9I1</accession>
<feature type="domain" description="Lysozyme inhibitor LprI-like N-terminal" evidence="1">
    <location>
        <begin position="167"/>
        <end position="243"/>
    </location>
</feature>
<evidence type="ECO:0000313" key="2">
    <source>
        <dbReference type="EMBL" id="MDF4024729.1"/>
    </source>
</evidence>
<sequence length="248" mass="28084">MIRRCVQKLSVGVLMSTVPAMGDATEGMDRHAAIGLRPSYAACFDAVGDARAGSDACLRAEDAYQRARLDLNYRDVMLYVGRSDRATLREEQVQWRERRDATCDQRKPGAPIGPERRACMTYETARRATVLEGALWDVITTQLPDTKNRGLRSAYALCLRQSESPGDRLFCARRELAYQDRRVGVMFERIVARLVDAKRQGVENDQRRWRAYRLTHCRPPSPSKVSAETVHCEVNEAARRATALEAMF</sequence>
<comment type="caution">
    <text evidence="2">The sequence shown here is derived from an EMBL/GenBank/DDBJ whole genome shotgun (WGS) entry which is preliminary data.</text>
</comment>